<sequence length="302" mass="33513">MALGCNCNAGLSNTGRPNCVPIQSVTSSFIMVPIRANDGTFNRIDLTAPVPVWDDLVNEADASKRWFPLPAFENVELPKADTQFEEANSGRMVFLRQGKRSFAGELWAEDSTPTFLGKLMTNRCVEFGIYFVDVNGNLIGSKVGDYLYPIPVDNPSWDPKFMFATDTTTQKIMVGFDFDRLFDESTMYMITPTEAGLNFSDLKGLVDVNYLNVVENANTDLTFDLKLDFGTAYNPVLFKGGQLSDFELYNNTTATVETITSVIENLPTEGNYTLSFAFVTAESYTLSVIRPGFTGQYVFTAI</sequence>
<reference evidence="1" key="1">
    <citation type="submission" date="2020-04" db="EMBL/GenBank/DDBJ databases">
        <authorList>
            <person name="Chiriac C."/>
            <person name="Salcher M."/>
            <person name="Ghai R."/>
            <person name="Kavagutti S V."/>
        </authorList>
    </citation>
    <scope>NUCLEOTIDE SEQUENCE</scope>
</reference>
<dbReference type="EMBL" id="LR796579">
    <property type="protein sequence ID" value="CAB4152464.1"/>
    <property type="molecule type" value="Genomic_DNA"/>
</dbReference>
<proteinExistence type="predicted"/>
<organism evidence="1">
    <name type="scientific">uncultured Caudovirales phage</name>
    <dbReference type="NCBI Taxonomy" id="2100421"/>
    <lineage>
        <taxon>Viruses</taxon>
        <taxon>Duplodnaviria</taxon>
        <taxon>Heunggongvirae</taxon>
        <taxon>Uroviricota</taxon>
        <taxon>Caudoviricetes</taxon>
        <taxon>Peduoviridae</taxon>
        <taxon>Maltschvirus</taxon>
        <taxon>Maltschvirus maltsch</taxon>
    </lineage>
</organism>
<evidence type="ECO:0000313" key="1">
    <source>
        <dbReference type="EMBL" id="CAB4152464.1"/>
    </source>
</evidence>
<name>A0A6J5N009_9CAUD</name>
<protein>
    <submittedName>
        <fullName evidence="1">Uncharacterized protein</fullName>
    </submittedName>
</protein>
<accession>A0A6J5N009</accession>
<gene>
    <name evidence="1" type="ORF">UFOVP611_12</name>
</gene>